<proteinExistence type="predicted"/>
<dbReference type="RefSeq" id="WP_191190014.1">
    <property type="nucleotide sequence ID" value="NZ_JACWMY010000008.1"/>
</dbReference>
<name>A0ABR7WSR7_9SPHI</name>
<dbReference type="Proteomes" id="UP000606600">
    <property type="component" value="Unassembled WGS sequence"/>
</dbReference>
<sequence>MTTLLSGDKAISDKIYLLRGYNVMLDSDLAELYEVETRVLNQSVNRHPDRFPPDFMFELTEEEWQNLKSQIVTSSWGGRRKAPKAFTEHGVLMLSSILNSQRAIQLNIQIVRVFAHLREFINSNTEIKLEIEKIKKELSNQGKTCK</sequence>
<evidence type="ECO:0000259" key="1">
    <source>
        <dbReference type="Pfam" id="PF10543"/>
    </source>
</evidence>
<accession>A0ABR7WSR7</accession>
<dbReference type="EMBL" id="JACWMY010000008">
    <property type="protein sequence ID" value="MBD1365353.1"/>
    <property type="molecule type" value="Genomic_DNA"/>
</dbReference>
<gene>
    <name evidence="2" type="ORF">IDJ77_16175</name>
</gene>
<reference evidence="2 3" key="1">
    <citation type="submission" date="2020-09" db="EMBL/GenBank/DDBJ databases">
        <title>Novel species of Mucilaginibacter isolated from a glacier on the Tibetan Plateau.</title>
        <authorList>
            <person name="Liu Q."/>
            <person name="Xin Y.-H."/>
        </authorList>
    </citation>
    <scope>NUCLEOTIDE SEQUENCE [LARGE SCALE GENOMIC DNA]</scope>
    <source>
        <strain evidence="2 3">ZT4R22</strain>
    </source>
</reference>
<evidence type="ECO:0000313" key="2">
    <source>
        <dbReference type="EMBL" id="MBD1365353.1"/>
    </source>
</evidence>
<feature type="domain" description="KilA-N DNA-binding" evidence="1">
    <location>
        <begin position="14"/>
        <end position="97"/>
    </location>
</feature>
<organism evidence="2 3">
    <name type="scientific">Mucilaginibacter pankratovii</name>
    <dbReference type="NCBI Taxonomy" id="2772110"/>
    <lineage>
        <taxon>Bacteria</taxon>
        <taxon>Pseudomonadati</taxon>
        <taxon>Bacteroidota</taxon>
        <taxon>Sphingobacteriia</taxon>
        <taxon>Sphingobacteriales</taxon>
        <taxon>Sphingobacteriaceae</taxon>
        <taxon>Mucilaginibacter</taxon>
    </lineage>
</organism>
<keyword evidence="3" id="KW-1185">Reference proteome</keyword>
<dbReference type="Pfam" id="PF10543">
    <property type="entry name" value="ORF6N"/>
    <property type="match status" value="1"/>
</dbReference>
<evidence type="ECO:0000313" key="3">
    <source>
        <dbReference type="Proteomes" id="UP000606600"/>
    </source>
</evidence>
<protein>
    <submittedName>
        <fullName evidence="2">ORF6N domain-containing protein</fullName>
    </submittedName>
</protein>
<dbReference type="InterPro" id="IPR018873">
    <property type="entry name" value="KilA-N_DNA-bd_domain"/>
</dbReference>
<comment type="caution">
    <text evidence="2">The sequence shown here is derived from an EMBL/GenBank/DDBJ whole genome shotgun (WGS) entry which is preliminary data.</text>
</comment>